<organism evidence="1 2">
    <name type="scientific">Pichia kudriavzevii</name>
    <name type="common">Yeast</name>
    <name type="synonym">Issatchenkia orientalis</name>
    <dbReference type="NCBI Taxonomy" id="4909"/>
    <lineage>
        <taxon>Eukaryota</taxon>
        <taxon>Fungi</taxon>
        <taxon>Dikarya</taxon>
        <taxon>Ascomycota</taxon>
        <taxon>Saccharomycotina</taxon>
        <taxon>Pichiomycetes</taxon>
        <taxon>Pichiales</taxon>
        <taxon>Pichiaceae</taxon>
        <taxon>Pichia</taxon>
    </lineage>
</organism>
<evidence type="ECO:0000313" key="1">
    <source>
        <dbReference type="EMBL" id="ONH70685.1"/>
    </source>
</evidence>
<comment type="caution">
    <text evidence="1">The sequence shown here is derived from an EMBL/GenBank/DDBJ whole genome shotgun (WGS) entry which is preliminary data.</text>
</comment>
<protein>
    <submittedName>
        <fullName evidence="1">Uncharacterized protein</fullName>
    </submittedName>
</protein>
<name>A0A1V2LFG9_PICKU</name>
<sequence length="78" mass="8939">MCSRSVQPDITVSHRTQSGKYALKWKASQTKKPDFLVNDFTKNVRNELAETKELPDDSVDKQGIEEIIPVSEYDEPKK</sequence>
<reference evidence="2" key="1">
    <citation type="journal article" date="2017" name="Genome Announc.">
        <title>Genome sequences of Cyberlindnera fabianii 65, Pichia kudriavzevii 129, and Saccharomyces cerevisiae 131 isolated from fermented masau fruits in Zimbabwe.</title>
        <authorList>
            <person name="van Rijswijck I.M.H."/>
            <person name="Derks M.F.L."/>
            <person name="Abee T."/>
            <person name="de Ridder D."/>
            <person name="Smid E.J."/>
        </authorList>
    </citation>
    <scope>NUCLEOTIDE SEQUENCE [LARGE SCALE GENOMIC DNA]</scope>
    <source>
        <strain evidence="2">129</strain>
    </source>
</reference>
<proteinExistence type="predicted"/>
<accession>A0A1V2LFG9</accession>
<dbReference type="Proteomes" id="UP000189274">
    <property type="component" value="Unassembled WGS sequence"/>
</dbReference>
<dbReference type="AlphaFoldDB" id="A0A1V2LFG9"/>
<gene>
    <name evidence="1" type="ORF">BOH78_5046</name>
</gene>
<evidence type="ECO:0000313" key="2">
    <source>
        <dbReference type="Proteomes" id="UP000189274"/>
    </source>
</evidence>
<dbReference type="EMBL" id="MQVM01000065">
    <property type="protein sequence ID" value="ONH70685.1"/>
    <property type="molecule type" value="Genomic_DNA"/>
</dbReference>